<feature type="domain" description="Capsule synthesis protein CapA" evidence="2">
    <location>
        <begin position="5"/>
        <end position="86"/>
    </location>
</feature>
<gene>
    <name evidence="3" type="primary">capA</name>
    <name evidence="3" type="ORF">MELA_01512</name>
</gene>
<dbReference type="InterPro" id="IPR019079">
    <property type="entry name" value="Capsule_synth_CapA"/>
</dbReference>
<evidence type="ECO:0000259" key="2">
    <source>
        <dbReference type="Pfam" id="PF09587"/>
    </source>
</evidence>
<reference evidence="3 4" key="1">
    <citation type="submission" date="2019-07" db="EMBL/GenBank/DDBJ databases">
        <authorList>
            <person name="Cremers G."/>
        </authorList>
    </citation>
    <scope>NUCLEOTIDE SEQUENCE [LARGE SCALE GENOMIC DNA]</scope>
</reference>
<proteinExistence type="inferred from homology"/>
<dbReference type="PANTHER" id="PTHR33393:SF13">
    <property type="entry name" value="PGA BIOSYNTHESIS PROTEIN CAPA"/>
    <property type="match status" value="1"/>
</dbReference>
<evidence type="ECO:0000313" key="3">
    <source>
        <dbReference type="EMBL" id="VUZ85136.1"/>
    </source>
</evidence>
<comment type="similarity">
    <text evidence="1">Belongs to the CapA family.</text>
</comment>
<sequence length="175" mass="20280">MARLDAKLLSSLIAELRRRHPGIFIIAFPHWGWNYDWKSIRQEQEAKNLLAAGVDLVLGHSAHRMQEVERVEGRWVVYSLGNFMFGSPGRYAELHSPPFSLVAMLMFRVVDRQLQPFLKLYPILSDNLQTGYRPRLVNETEFADVVQLLRQRSSSHDLMRTGVDNLGSHLRLELR</sequence>
<dbReference type="EMBL" id="CABIKM010000022">
    <property type="protein sequence ID" value="VUZ85136.1"/>
    <property type="molecule type" value="Genomic_DNA"/>
</dbReference>
<dbReference type="PANTHER" id="PTHR33393">
    <property type="entry name" value="POLYGLUTAMINE SYNTHESIS ACCESSORY PROTEIN RV0574C-RELATED"/>
    <property type="match status" value="1"/>
</dbReference>
<dbReference type="InterPro" id="IPR029052">
    <property type="entry name" value="Metallo-depent_PP-like"/>
</dbReference>
<evidence type="ECO:0000313" key="4">
    <source>
        <dbReference type="Proteomes" id="UP000334340"/>
    </source>
</evidence>
<dbReference type="Proteomes" id="UP000334340">
    <property type="component" value="Unassembled WGS sequence"/>
</dbReference>
<keyword evidence="4" id="KW-1185">Reference proteome</keyword>
<dbReference type="AlphaFoldDB" id="A0A564ZJ63"/>
<dbReference type="SUPFAM" id="SSF56300">
    <property type="entry name" value="Metallo-dependent phosphatases"/>
    <property type="match status" value="1"/>
</dbReference>
<organism evidence="3 4">
    <name type="scientific">Candidatus Methylomirabilis lanthanidiphila</name>
    <dbReference type="NCBI Taxonomy" id="2211376"/>
    <lineage>
        <taxon>Bacteria</taxon>
        <taxon>Candidatus Methylomirabilota</taxon>
        <taxon>Candidatus Methylomirabilia</taxon>
        <taxon>Candidatus Methylomirabilales</taxon>
        <taxon>Candidatus Methylomirabilaceae</taxon>
        <taxon>Candidatus Methylomirabilis</taxon>
    </lineage>
</organism>
<name>A0A564ZJ63_9BACT</name>
<accession>A0A564ZJ63</accession>
<dbReference type="Pfam" id="PF09587">
    <property type="entry name" value="PGA_cap"/>
    <property type="match status" value="1"/>
</dbReference>
<evidence type="ECO:0000256" key="1">
    <source>
        <dbReference type="ARBA" id="ARBA00005662"/>
    </source>
</evidence>
<dbReference type="InterPro" id="IPR052169">
    <property type="entry name" value="CW_Biosynth-Accessory"/>
</dbReference>
<protein>
    <submittedName>
        <fullName evidence="3">Capsule biosynthesis protein CapA</fullName>
    </submittedName>
</protein>
<dbReference type="Gene3D" id="3.60.21.10">
    <property type="match status" value="1"/>
</dbReference>